<dbReference type="EMBL" id="GBRH01229973">
    <property type="protein sequence ID" value="JAD67922.1"/>
    <property type="molecule type" value="Transcribed_RNA"/>
</dbReference>
<accession>A0A0A9C8T2</accession>
<reference evidence="1" key="1">
    <citation type="submission" date="2014-09" db="EMBL/GenBank/DDBJ databases">
        <authorList>
            <person name="Magalhaes I.L.F."/>
            <person name="Oliveira U."/>
            <person name="Santos F.R."/>
            <person name="Vidigal T.H.D.A."/>
            <person name="Brescovit A.D."/>
            <person name="Santos A.J."/>
        </authorList>
    </citation>
    <scope>NUCLEOTIDE SEQUENCE</scope>
    <source>
        <tissue evidence="1">Shoot tissue taken approximately 20 cm above the soil surface</tissue>
    </source>
</reference>
<sequence length="18" mass="1885">MWALGLASSSPPCTDVHI</sequence>
<dbReference type="AlphaFoldDB" id="A0A0A9C8T2"/>
<protein>
    <submittedName>
        <fullName evidence="1">Uncharacterized protein</fullName>
    </submittedName>
</protein>
<reference evidence="1" key="2">
    <citation type="journal article" date="2015" name="Data Brief">
        <title>Shoot transcriptome of the giant reed, Arundo donax.</title>
        <authorList>
            <person name="Barrero R.A."/>
            <person name="Guerrero F.D."/>
            <person name="Moolhuijzen P."/>
            <person name="Goolsby J.A."/>
            <person name="Tidwell J."/>
            <person name="Bellgard S.E."/>
            <person name="Bellgard M.I."/>
        </authorList>
    </citation>
    <scope>NUCLEOTIDE SEQUENCE</scope>
    <source>
        <tissue evidence="1">Shoot tissue taken approximately 20 cm above the soil surface</tissue>
    </source>
</reference>
<organism evidence="1">
    <name type="scientific">Arundo donax</name>
    <name type="common">Giant reed</name>
    <name type="synonym">Donax arundinaceus</name>
    <dbReference type="NCBI Taxonomy" id="35708"/>
    <lineage>
        <taxon>Eukaryota</taxon>
        <taxon>Viridiplantae</taxon>
        <taxon>Streptophyta</taxon>
        <taxon>Embryophyta</taxon>
        <taxon>Tracheophyta</taxon>
        <taxon>Spermatophyta</taxon>
        <taxon>Magnoliopsida</taxon>
        <taxon>Liliopsida</taxon>
        <taxon>Poales</taxon>
        <taxon>Poaceae</taxon>
        <taxon>PACMAD clade</taxon>
        <taxon>Arundinoideae</taxon>
        <taxon>Arundineae</taxon>
        <taxon>Arundo</taxon>
    </lineage>
</organism>
<proteinExistence type="predicted"/>
<name>A0A0A9C8T2_ARUDO</name>
<evidence type="ECO:0000313" key="1">
    <source>
        <dbReference type="EMBL" id="JAD67922.1"/>
    </source>
</evidence>